<accession>A0ABD0JZX1</accession>
<dbReference type="GO" id="GO:0008270">
    <property type="term" value="F:zinc ion binding"/>
    <property type="evidence" value="ECO:0007669"/>
    <property type="project" value="UniProtKB-KW"/>
</dbReference>
<dbReference type="EMBL" id="JACVVK020000278">
    <property type="protein sequence ID" value="KAK7480574.1"/>
    <property type="molecule type" value="Genomic_DNA"/>
</dbReference>
<dbReference type="Proteomes" id="UP001519460">
    <property type="component" value="Unassembled WGS sequence"/>
</dbReference>
<dbReference type="PANTHER" id="PTHR25462">
    <property type="entry name" value="BONUS, ISOFORM C-RELATED"/>
    <property type="match status" value="1"/>
</dbReference>
<evidence type="ECO:0000256" key="2">
    <source>
        <dbReference type="ARBA" id="ARBA00022771"/>
    </source>
</evidence>
<keyword evidence="3" id="KW-0862">Zinc</keyword>
<comment type="caution">
    <text evidence="8">The sequence shown here is derived from an EMBL/GenBank/DDBJ whole genome shotgun (WGS) entry which is preliminary data.</text>
</comment>
<dbReference type="InterPro" id="IPR000315">
    <property type="entry name" value="Znf_B-box"/>
</dbReference>
<evidence type="ECO:0000256" key="4">
    <source>
        <dbReference type="PROSITE-ProRule" id="PRU00024"/>
    </source>
</evidence>
<dbReference type="InterPro" id="IPR013083">
    <property type="entry name" value="Znf_RING/FYVE/PHD"/>
</dbReference>
<dbReference type="Gene3D" id="2.120.10.30">
    <property type="entry name" value="TolB, C-terminal domain"/>
    <property type="match status" value="1"/>
</dbReference>
<sequence length="835" mass="94206">MTSAPCSDQSFANCPKCSSLCLGPTILPCGHVLCRKCLRKLIMSQESVPSCPSCGYCIPRGQGRTVTELLDQFNTDIVLQDIVADHIVRQTDLHCQMCPKQVSNKVCLDCQTFYCTTCSEIHRCQYAAETHAVKNLRPISVPTSPAPCRRPSNQARLPQTLNQCQSLQCRLLAEKDTKMGQADSDLEDVRQKLQQGRDMIQAQQYFLRNYMTRMPTMVNTPAMGSRLKRLREDTQLPPTDVMEDLVKAADELVAVWNVSKNRTTDSPGDEMSPEVPPEYQINVDLKEARDVTICQQHVEVHVWKKFGRSHSTGEDSAYIDENDATTEKVVITPHATVINMDLGSVRVDRITDDAIQRAVEDVVIAKMDWFKELGRDQELKREKQHLVRKLQREKAKGRQQLESEKCRMEAELASLYRTHRAEKRKERQKMKRFVLQMEKEKGKLLKEVLKKIREKNVMSKLVQRLFDDFQVRLLGVDSGLRFLMDVPVEEWNELQKKARELQKVMEEMLLRKREQKGVTWTEVTQCGPEASATPAGITECGEEEAISAENSVMFDPTTAIPQRIGKFRPDVPGCTDYLGPIITSMVATEDGRLVLADYRTRMVIVADGTNPDTVRGVRLQDPPRRLSLLQDGTLAVTSDRKSLYLVDVHEEPSVAAWVQTSRQYSGVCAGVTDDTIIVSCGKDDGRPASVDVISRTGKFKRTVVDNSSLEDLCYPSYLHLTGKDVLVSDWKANAVFRVDLTTSRVVARLTHPDMDWPRQIAADPSGNVFIACKGSRCVLVMSACGRWRRLLEGYEHGDKPRVKPWGVCVAGQRLAVSWTDPDYNGYSVVAQYDLA</sequence>
<dbReference type="InterPro" id="IPR001841">
    <property type="entry name" value="Znf_RING"/>
</dbReference>
<evidence type="ECO:0000313" key="9">
    <source>
        <dbReference type="Proteomes" id="UP001519460"/>
    </source>
</evidence>
<dbReference type="InterPro" id="IPR017907">
    <property type="entry name" value="Znf_RING_CS"/>
</dbReference>
<dbReference type="AlphaFoldDB" id="A0ABD0JZX1"/>
<proteinExistence type="predicted"/>
<dbReference type="SMART" id="SM00184">
    <property type="entry name" value="RING"/>
    <property type="match status" value="1"/>
</dbReference>
<dbReference type="InterPro" id="IPR018957">
    <property type="entry name" value="Znf_C3HC4_RING-type"/>
</dbReference>
<feature type="domain" description="B box-type" evidence="7">
    <location>
        <begin position="90"/>
        <end position="136"/>
    </location>
</feature>
<keyword evidence="9" id="KW-1185">Reference proteome</keyword>
<dbReference type="SUPFAM" id="SSF57850">
    <property type="entry name" value="RING/U-box"/>
    <property type="match status" value="1"/>
</dbReference>
<evidence type="ECO:0008006" key="10">
    <source>
        <dbReference type="Google" id="ProtNLM"/>
    </source>
</evidence>
<evidence type="ECO:0000256" key="3">
    <source>
        <dbReference type="ARBA" id="ARBA00022833"/>
    </source>
</evidence>
<dbReference type="SUPFAM" id="SSF75011">
    <property type="entry name" value="3-carboxy-cis,cis-mucoante lactonizing enzyme"/>
    <property type="match status" value="1"/>
</dbReference>
<dbReference type="PROSITE" id="PS00518">
    <property type="entry name" value="ZF_RING_1"/>
    <property type="match status" value="1"/>
</dbReference>
<reference evidence="8 9" key="1">
    <citation type="journal article" date="2023" name="Sci. Data">
        <title>Genome assembly of the Korean intertidal mud-creeper Batillaria attramentaria.</title>
        <authorList>
            <person name="Patra A.K."/>
            <person name="Ho P.T."/>
            <person name="Jun S."/>
            <person name="Lee S.J."/>
            <person name="Kim Y."/>
            <person name="Won Y.J."/>
        </authorList>
    </citation>
    <scope>NUCLEOTIDE SEQUENCE [LARGE SCALE GENOMIC DNA]</scope>
    <source>
        <strain evidence="8">Wonlab-2016</strain>
    </source>
</reference>
<keyword evidence="1" id="KW-0479">Metal-binding</keyword>
<dbReference type="PROSITE" id="PS50089">
    <property type="entry name" value="ZF_RING_2"/>
    <property type="match status" value="1"/>
</dbReference>
<dbReference type="InterPro" id="IPR047153">
    <property type="entry name" value="TRIM45/56/19-like"/>
</dbReference>
<dbReference type="Gene3D" id="3.30.40.10">
    <property type="entry name" value="Zinc/RING finger domain, C3HC4 (zinc finger)"/>
    <property type="match status" value="1"/>
</dbReference>
<feature type="coiled-coil region" evidence="5">
    <location>
        <begin position="376"/>
        <end position="407"/>
    </location>
</feature>
<dbReference type="PANTHER" id="PTHR25462:SF296">
    <property type="entry name" value="MEIOTIC P26, ISOFORM F"/>
    <property type="match status" value="1"/>
</dbReference>
<evidence type="ECO:0000256" key="1">
    <source>
        <dbReference type="ARBA" id="ARBA00022723"/>
    </source>
</evidence>
<dbReference type="PROSITE" id="PS50119">
    <property type="entry name" value="ZF_BBOX"/>
    <property type="match status" value="1"/>
</dbReference>
<name>A0ABD0JZX1_9CAEN</name>
<organism evidence="8 9">
    <name type="scientific">Batillaria attramentaria</name>
    <dbReference type="NCBI Taxonomy" id="370345"/>
    <lineage>
        <taxon>Eukaryota</taxon>
        <taxon>Metazoa</taxon>
        <taxon>Spiralia</taxon>
        <taxon>Lophotrochozoa</taxon>
        <taxon>Mollusca</taxon>
        <taxon>Gastropoda</taxon>
        <taxon>Caenogastropoda</taxon>
        <taxon>Sorbeoconcha</taxon>
        <taxon>Cerithioidea</taxon>
        <taxon>Batillariidae</taxon>
        <taxon>Batillaria</taxon>
    </lineage>
</organism>
<keyword evidence="2 4" id="KW-0863">Zinc-finger</keyword>
<evidence type="ECO:0000259" key="6">
    <source>
        <dbReference type="PROSITE" id="PS50089"/>
    </source>
</evidence>
<dbReference type="InterPro" id="IPR011042">
    <property type="entry name" value="6-blade_b-propeller_TolB-like"/>
</dbReference>
<keyword evidence="5" id="KW-0175">Coiled coil</keyword>
<gene>
    <name evidence="8" type="ORF">BaRGS_00028150</name>
</gene>
<dbReference type="CDD" id="cd19757">
    <property type="entry name" value="Bbox1"/>
    <property type="match status" value="1"/>
</dbReference>
<feature type="domain" description="RING-type" evidence="6">
    <location>
        <begin position="14"/>
        <end position="54"/>
    </location>
</feature>
<evidence type="ECO:0000259" key="7">
    <source>
        <dbReference type="PROSITE" id="PS50119"/>
    </source>
</evidence>
<protein>
    <recommendedName>
        <fullName evidence="10">RING-type domain-containing protein</fullName>
    </recommendedName>
</protein>
<evidence type="ECO:0000256" key="5">
    <source>
        <dbReference type="SAM" id="Coils"/>
    </source>
</evidence>
<dbReference type="Pfam" id="PF00097">
    <property type="entry name" value="zf-C3HC4"/>
    <property type="match status" value="1"/>
</dbReference>
<evidence type="ECO:0000313" key="8">
    <source>
        <dbReference type="EMBL" id="KAK7480574.1"/>
    </source>
</evidence>